<evidence type="ECO:0000313" key="3">
    <source>
        <dbReference type="Proteomes" id="UP000199022"/>
    </source>
</evidence>
<feature type="region of interest" description="Disordered" evidence="1">
    <location>
        <begin position="1"/>
        <end position="77"/>
    </location>
</feature>
<dbReference type="Proteomes" id="UP000199022">
    <property type="component" value="Unassembled WGS sequence"/>
</dbReference>
<feature type="region of interest" description="Disordered" evidence="1">
    <location>
        <begin position="94"/>
        <end position="123"/>
    </location>
</feature>
<protein>
    <submittedName>
        <fullName evidence="2">Uncharacterized protein</fullName>
    </submittedName>
</protein>
<keyword evidence="3" id="KW-1185">Reference proteome</keyword>
<dbReference type="EMBL" id="FOMD01000001">
    <property type="protein sequence ID" value="SFC45341.1"/>
    <property type="molecule type" value="Genomic_DNA"/>
</dbReference>
<dbReference type="OrthoDB" id="5192116at2"/>
<dbReference type="AlphaFoldDB" id="A0A1I1JB51"/>
<gene>
    <name evidence="2" type="ORF">SAMN05661030_0998</name>
</gene>
<evidence type="ECO:0000256" key="1">
    <source>
        <dbReference type="SAM" id="MobiDB-lite"/>
    </source>
</evidence>
<organism evidence="2 3">
    <name type="scientific">Klenkia taihuensis</name>
    <dbReference type="NCBI Taxonomy" id="1225127"/>
    <lineage>
        <taxon>Bacteria</taxon>
        <taxon>Bacillati</taxon>
        <taxon>Actinomycetota</taxon>
        <taxon>Actinomycetes</taxon>
        <taxon>Geodermatophilales</taxon>
        <taxon>Geodermatophilaceae</taxon>
        <taxon>Klenkia</taxon>
    </lineage>
</organism>
<accession>A0A1I1JB51</accession>
<dbReference type="RefSeq" id="WP_091555162.1">
    <property type="nucleotide sequence ID" value="NZ_BNAC01000003.1"/>
</dbReference>
<dbReference type="STRING" id="1225127.SAMN05661030_0998"/>
<proteinExistence type="predicted"/>
<name>A0A1I1JB51_9ACTN</name>
<evidence type="ECO:0000313" key="2">
    <source>
        <dbReference type="EMBL" id="SFC45341.1"/>
    </source>
</evidence>
<reference evidence="3" key="1">
    <citation type="submission" date="2016-10" db="EMBL/GenBank/DDBJ databases">
        <authorList>
            <person name="Varghese N."/>
            <person name="Submissions S."/>
        </authorList>
    </citation>
    <scope>NUCLEOTIDE SEQUENCE [LARGE SCALE GENOMIC DNA]</scope>
    <source>
        <strain evidence="3">DSM 45962</strain>
    </source>
</reference>
<sequence>MGKHSALDGATVHPLVADALERRQQGPQGPQPPRAPNVVQHQAAEPGSTAVGWPAETHFADGLGWPGADPVEPLAVHPADDGSVLAVLDAAAQAGAGAPEQPTRRTGWRRFFGGGQTRPTTAA</sequence>